<name>A0A068SQR9_NEOGA</name>
<dbReference type="PANTHER" id="PTHR23416">
    <property type="entry name" value="SIALIC ACID SYNTHASE-RELATED"/>
    <property type="match status" value="1"/>
</dbReference>
<protein>
    <submittedName>
        <fullName evidence="3">Colanic acid biosynthesis acetyltransferase WcaF</fullName>
    </submittedName>
</protein>
<dbReference type="GO" id="GO:0008374">
    <property type="term" value="F:O-acyltransferase activity"/>
    <property type="evidence" value="ECO:0007669"/>
    <property type="project" value="TreeGrafter"/>
</dbReference>
<dbReference type="SUPFAM" id="SSF51161">
    <property type="entry name" value="Trimeric LpxA-like enzymes"/>
    <property type="match status" value="1"/>
</dbReference>
<evidence type="ECO:0000256" key="1">
    <source>
        <dbReference type="ARBA" id="ARBA00007274"/>
    </source>
</evidence>
<sequence>MKPLDAKISNPRQGAPSFPLGHRLFRLTWNLVWSLFGRWTPVPLFVWRRFLLRRFGARIDRTARIYPGVEVWYPPNLAMAAYSCLGRGVNCYCMDRIELGTHAIVSQGAHLCTGTHDVDDADFQLVTRPIVVGANAWIAAEAFVGPGVTVGEGAVLGARAVAFRSLDPWTIYAGNPARRLRRRFEQDRPGIFRARLNS</sequence>
<dbReference type="KEGG" id="ngg:RG540_CH11980"/>
<keyword evidence="4" id="KW-1185">Reference proteome</keyword>
<evidence type="ECO:0000256" key="2">
    <source>
        <dbReference type="ARBA" id="ARBA00022679"/>
    </source>
</evidence>
<evidence type="ECO:0000313" key="4">
    <source>
        <dbReference type="Proteomes" id="UP000028181"/>
    </source>
</evidence>
<reference evidence="4" key="1">
    <citation type="journal article" date="2014" name="BMC Genomics">
        <title>Genome sequencing of two Neorhizobium galegae strains reveals a noeT gene responsible for the unusual acetylation of the nodulation factors.</title>
        <authorList>
            <person name="Osterman J."/>
            <person name="Marsh J."/>
            <person name="Laine P.K."/>
            <person name="Zeng Z."/>
            <person name="Alatalo E."/>
            <person name="Sullivan J.T."/>
            <person name="Young J.P."/>
            <person name="Thomas-Oates J."/>
            <person name="Paulin L."/>
            <person name="Lindstrom K."/>
        </authorList>
    </citation>
    <scope>NUCLEOTIDE SEQUENCE [LARGE SCALE GENOMIC DNA]</scope>
    <source>
        <strain evidence="4">HAMBI 540</strain>
    </source>
</reference>
<accession>A0A068SQR9</accession>
<dbReference type="OrthoDB" id="9815592at2"/>
<dbReference type="InterPro" id="IPR001451">
    <property type="entry name" value="Hexapep"/>
</dbReference>
<dbReference type="RefSeq" id="WP_038585674.1">
    <property type="nucleotide sequence ID" value="NZ_HG938353.1"/>
</dbReference>
<proteinExistence type="inferred from homology"/>
<dbReference type="AlphaFoldDB" id="A0A068SQR9"/>
<dbReference type="Pfam" id="PF00132">
    <property type="entry name" value="Hexapep"/>
    <property type="match status" value="1"/>
</dbReference>
<dbReference type="EMBL" id="HG938353">
    <property type="protein sequence ID" value="CDN47385.1"/>
    <property type="molecule type" value="Genomic_DNA"/>
</dbReference>
<comment type="similarity">
    <text evidence="1">Belongs to the transferase hexapeptide repeat family.</text>
</comment>
<dbReference type="PATRIC" id="fig|1028800.3.peg.1216"/>
<gene>
    <name evidence="3" type="primary">wcaF</name>
    <name evidence="3" type="ORF">RG540_CH11980</name>
</gene>
<organism evidence="3 4">
    <name type="scientific">Neorhizobium galegae bv. orientalis str. HAMBI 540</name>
    <dbReference type="NCBI Taxonomy" id="1028800"/>
    <lineage>
        <taxon>Bacteria</taxon>
        <taxon>Pseudomonadati</taxon>
        <taxon>Pseudomonadota</taxon>
        <taxon>Alphaproteobacteria</taxon>
        <taxon>Hyphomicrobiales</taxon>
        <taxon>Rhizobiaceae</taxon>
        <taxon>Rhizobium/Agrobacterium group</taxon>
        <taxon>Neorhizobium</taxon>
    </lineage>
</organism>
<evidence type="ECO:0000313" key="3">
    <source>
        <dbReference type="EMBL" id="CDN47385.1"/>
    </source>
</evidence>
<dbReference type="GeneID" id="24258607"/>
<dbReference type="HOGENOM" id="CLU_051638_7_2_5"/>
<dbReference type="eggNOG" id="COG0110">
    <property type="taxonomic scope" value="Bacteria"/>
</dbReference>
<dbReference type="CDD" id="cd05825">
    <property type="entry name" value="LbH_wcaF_like"/>
    <property type="match status" value="1"/>
</dbReference>
<dbReference type="Gene3D" id="2.160.10.10">
    <property type="entry name" value="Hexapeptide repeat proteins"/>
    <property type="match status" value="1"/>
</dbReference>
<dbReference type="Proteomes" id="UP000028181">
    <property type="component" value="Chromosome I"/>
</dbReference>
<dbReference type="InterPro" id="IPR011004">
    <property type="entry name" value="Trimer_LpxA-like_sf"/>
</dbReference>
<keyword evidence="2 3" id="KW-0808">Transferase</keyword>
<dbReference type="GO" id="GO:0005829">
    <property type="term" value="C:cytosol"/>
    <property type="evidence" value="ECO:0007669"/>
    <property type="project" value="TreeGrafter"/>
</dbReference>
<dbReference type="InterPro" id="IPR051159">
    <property type="entry name" value="Hexapeptide_acetyltransf"/>
</dbReference>
<dbReference type="PANTHER" id="PTHR23416:SF23">
    <property type="entry name" value="ACETYLTRANSFERASE C18B11.09C-RELATED"/>
    <property type="match status" value="1"/>
</dbReference>